<reference evidence="1" key="2">
    <citation type="submission" date="2020-09" db="EMBL/GenBank/DDBJ databases">
        <authorList>
            <person name="Sun Q."/>
            <person name="Ohkuma M."/>
        </authorList>
    </citation>
    <scope>NUCLEOTIDE SEQUENCE</scope>
    <source>
        <strain evidence="1">JCM 31311</strain>
    </source>
</reference>
<sequence>MFTRHDQSSDDGVGAAGVIASVLEIELQETGNVVIVVDDEDVQLGHADIITDGG</sequence>
<protein>
    <submittedName>
        <fullName evidence="1">Uncharacterized protein</fullName>
    </submittedName>
</protein>
<accession>A0A918FIP1</accession>
<name>A0A918FIP1_9DEIO</name>
<dbReference type="Proteomes" id="UP000603865">
    <property type="component" value="Unassembled WGS sequence"/>
</dbReference>
<reference evidence="1" key="1">
    <citation type="journal article" date="2014" name="Int. J. Syst. Evol. Microbiol.">
        <title>Complete genome sequence of Corynebacterium casei LMG S-19264T (=DSM 44701T), isolated from a smear-ripened cheese.</title>
        <authorList>
            <consortium name="US DOE Joint Genome Institute (JGI-PGF)"/>
            <person name="Walter F."/>
            <person name="Albersmeier A."/>
            <person name="Kalinowski J."/>
            <person name="Ruckert C."/>
        </authorList>
    </citation>
    <scope>NUCLEOTIDE SEQUENCE</scope>
    <source>
        <strain evidence="1">JCM 31311</strain>
    </source>
</reference>
<evidence type="ECO:0000313" key="2">
    <source>
        <dbReference type="Proteomes" id="UP000603865"/>
    </source>
</evidence>
<dbReference type="AlphaFoldDB" id="A0A918FIP1"/>
<organism evidence="1 2">
    <name type="scientific">Deinococcus ruber</name>
    <dbReference type="NCBI Taxonomy" id="1848197"/>
    <lineage>
        <taxon>Bacteria</taxon>
        <taxon>Thermotogati</taxon>
        <taxon>Deinococcota</taxon>
        <taxon>Deinococci</taxon>
        <taxon>Deinococcales</taxon>
        <taxon>Deinococcaceae</taxon>
        <taxon>Deinococcus</taxon>
    </lineage>
</organism>
<gene>
    <name evidence="1" type="ORF">GCM10008957_55810</name>
</gene>
<dbReference type="EMBL" id="BMQL01000099">
    <property type="protein sequence ID" value="GGR40014.1"/>
    <property type="molecule type" value="Genomic_DNA"/>
</dbReference>
<comment type="caution">
    <text evidence="1">The sequence shown here is derived from an EMBL/GenBank/DDBJ whole genome shotgun (WGS) entry which is preliminary data.</text>
</comment>
<keyword evidence="2" id="KW-1185">Reference proteome</keyword>
<evidence type="ECO:0000313" key="1">
    <source>
        <dbReference type="EMBL" id="GGR40014.1"/>
    </source>
</evidence>
<proteinExistence type="predicted"/>